<name>A0ABN7VYT7_GIGMA</name>
<dbReference type="Proteomes" id="UP000789901">
    <property type="component" value="Unassembled WGS sequence"/>
</dbReference>
<evidence type="ECO:0000313" key="3">
    <source>
        <dbReference type="Proteomes" id="UP000789901"/>
    </source>
</evidence>
<evidence type="ECO:0000256" key="1">
    <source>
        <dbReference type="SAM" id="MobiDB-lite"/>
    </source>
</evidence>
<comment type="caution">
    <text evidence="2">The sequence shown here is derived from an EMBL/GenBank/DDBJ whole genome shotgun (WGS) entry which is preliminary data.</text>
</comment>
<sequence length="66" mass="7633">MFSRDSVNTKEFEEELKKQKPVLEFLLDTETAKLEGREASDPTKTKQDEYANLEPTKAGMPKKEKK</sequence>
<keyword evidence="3" id="KW-1185">Reference proteome</keyword>
<protein>
    <submittedName>
        <fullName evidence="2">15552_t:CDS:1</fullName>
    </submittedName>
</protein>
<accession>A0ABN7VYT7</accession>
<organism evidence="2 3">
    <name type="scientific">Gigaspora margarita</name>
    <dbReference type="NCBI Taxonomy" id="4874"/>
    <lineage>
        <taxon>Eukaryota</taxon>
        <taxon>Fungi</taxon>
        <taxon>Fungi incertae sedis</taxon>
        <taxon>Mucoromycota</taxon>
        <taxon>Glomeromycotina</taxon>
        <taxon>Glomeromycetes</taxon>
        <taxon>Diversisporales</taxon>
        <taxon>Gigasporaceae</taxon>
        <taxon>Gigaspora</taxon>
    </lineage>
</organism>
<feature type="region of interest" description="Disordered" evidence="1">
    <location>
        <begin position="31"/>
        <end position="66"/>
    </location>
</feature>
<gene>
    <name evidence="2" type="ORF">GMARGA_LOCUS24227</name>
</gene>
<proteinExistence type="predicted"/>
<reference evidence="2 3" key="1">
    <citation type="submission" date="2021-06" db="EMBL/GenBank/DDBJ databases">
        <authorList>
            <person name="Kallberg Y."/>
            <person name="Tangrot J."/>
            <person name="Rosling A."/>
        </authorList>
    </citation>
    <scope>NUCLEOTIDE SEQUENCE [LARGE SCALE GENOMIC DNA]</scope>
    <source>
        <strain evidence="2 3">120-4 pot B 10/14</strain>
    </source>
</reference>
<dbReference type="EMBL" id="CAJVQB010025338">
    <property type="protein sequence ID" value="CAG8806097.1"/>
    <property type="molecule type" value="Genomic_DNA"/>
</dbReference>
<feature type="compositionally biased region" description="Basic and acidic residues" evidence="1">
    <location>
        <begin position="31"/>
        <end position="49"/>
    </location>
</feature>
<evidence type="ECO:0000313" key="2">
    <source>
        <dbReference type="EMBL" id="CAG8806097.1"/>
    </source>
</evidence>